<name>A0A5B8VLN1_9BACT</name>
<dbReference type="InterPro" id="IPR025291">
    <property type="entry name" value="DUF4153"/>
</dbReference>
<evidence type="ECO:0000256" key="1">
    <source>
        <dbReference type="SAM" id="Phobius"/>
    </source>
</evidence>
<feature type="transmembrane region" description="Helical" evidence="1">
    <location>
        <begin position="171"/>
        <end position="193"/>
    </location>
</feature>
<feature type="transmembrane region" description="Helical" evidence="1">
    <location>
        <begin position="205"/>
        <end position="226"/>
    </location>
</feature>
<dbReference type="Proteomes" id="UP000321291">
    <property type="component" value="Chromosome"/>
</dbReference>
<accession>A0A5B8VLN1</accession>
<dbReference type="EMBL" id="CP042434">
    <property type="protein sequence ID" value="QEC72219.1"/>
    <property type="molecule type" value="Genomic_DNA"/>
</dbReference>
<evidence type="ECO:0000313" key="2">
    <source>
        <dbReference type="EMBL" id="QEC72219.1"/>
    </source>
</evidence>
<sequence length="531" mass="60706">MHLKRKLTLFFVGLISFMILFYYHDPGGNVLIFCALAWGLAVYSQGGFKVYRKDGGFWLLSLAMWITAGAFTFYGDPGSMGALLLSFYTLGVYMTDKKFHPLLYPLMLAYSFGSFIVRIFFVERWIPKRKTNAQTPFNEAVTDQMGFAMDPGAEYGDSGRPEPAVSWFKTWLLPIIIVLIFLMVYMASSTMFSEVLTKLLPNLDFTVLFALAIIGFILLFNFMYILPIPWLYTINEKVLSWDKGSEMTADVQQKRLHPYRAAHQKGAIITLSLLIGLLSLFLLVYGYELYQGIHAARLSKAIHEQVNSIILSIVMAVAVIMYYIRPATQQQMGYNKGQKSTARSAYNGGEPALLHRLAYVWIMLNILLVISAALHNAAYIGRYGLTLLRIGVYIFLILCIVGLYFTYRKIRDAASAAWLVAIMFKVFLGTIVLNSIINWGAIITRYNLTYMAHPDLQYLRNLDYNTHVLVPSLLNDPRYKSDTKLTEELQNKLDWDVSYTHKDILSVAWYYKYVTWQSNRNKSEWAPAKAQ</sequence>
<dbReference type="AlphaFoldDB" id="A0A5B8VLN1"/>
<keyword evidence="3" id="KW-1185">Reference proteome</keyword>
<feature type="transmembrane region" description="Helical" evidence="1">
    <location>
        <begin position="358"/>
        <end position="380"/>
    </location>
</feature>
<gene>
    <name evidence="2" type="ORF">FSB73_11570</name>
</gene>
<feature type="transmembrane region" description="Helical" evidence="1">
    <location>
        <begin position="102"/>
        <end position="121"/>
    </location>
</feature>
<keyword evidence="1" id="KW-0812">Transmembrane</keyword>
<feature type="transmembrane region" description="Helical" evidence="1">
    <location>
        <begin position="266"/>
        <end position="285"/>
    </location>
</feature>
<feature type="transmembrane region" description="Helical" evidence="1">
    <location>
        <begin position="55"/>
        <end position="73"/>
    </location>
</feature>
<feature type="transmembrane region" description="Helical" evidence="1">
    <location>
        <begin position="387"/>
        <end position="407"/>
    </location>
</feature>
<organism evidence="2 3">
    <name type="scientific">Arachidicoccus ginsenosidivorans</name>
    <dbReference type="NCBI Taxonomy" id="496057"/>
    <lineage>
        <taxon>Bacteria</taxon>
        <taxon>Pseudomonadati</taxon>
        <taxon>Bacteroidota</taxon>
        <taxon>Chitinophagia</taxon>
        <taxon>Chitinophagales</taxon>
        <taxon>Chitinophagaceae</taxon>
        <taxon>Arachidicoccus</taxon>
    </lineage>
</organism>
<dbReference type="Pfam" id="PF13687">
    <property type="entry name" value="DUF4153"/>
    <property type="match status" value="1"/>
</dbReference>
<dbReference type="OrthoDB" id="627992at2"/>
<evidence type="ECO:0000313" key="3">
    <source>
        <dbReference type="Proteomes" id="UP000321291"/>
    </source>
</evidence>
<protein>
    <submittedName>
        <fullName evidence="2">DUF4173 domain-containing protein</fullName>
    </submittedName>
</protein>
<feature type="transmembrane region" description="Helical" evidence="1">
    <location>
        <begin position="30"/>
        <end position="48"/>
    </location>
</feature>
<feature type="transmembrane region" description="Helical" evidence="1">
    <location>
        <begin position="413"/>
        <end position="437"/>
    </location>
</feature>
<reference evidence="2 3" key="1">
    <citation type="journal article" date="2017" name="Int. J. Syst. Evol. Microbiol.">
        <title>Arachidicoccus ginsenosidivorans sp. nov., with ginsenoside-converting activity isolated from ginseng cultivating soil.</title>
        <authorList>
            <person name="Siddiqi M.Z."/>
            <person name="Aslam Z."/>
            <person name="Im W.T."/>
        </authorList>
    </citation>
    <scope>NUCLEOTIDE SEQUENCE [LARGE SCALE GENOMIC DNA]</scope>
    <source>
        <strain evidence="2 3">Gsoil 809</strain>
    </source>
</reference>
<dbReference type="KEGG" id="agi:FSB73_11570"/>
<feature type="transmembrane region" description="Helical" evidence="1">
    <location>
        <begin position="7"/>
        <end position="24"/>
    </location>
</feature>
<dbReference type="RefSeq" id="WP_146782157.1">
    <property type="nucleotide sequence ID" value="NZ_CP042434.1"/>
</dbReference>
<keyword evidence="1" id="KW-1133">Transmembrane helix</keyword>
<feature type="transmembrane region" description="Helical" evidence="1">
    <location>
        <begin position="306"/>
        <end position="324"/>
    </location>
</feature>
<keyword evidence="1" id="KW-0472">Membrane</keyword>
<proteinExistence type="predicted"/>